<reference evidence="2" key="1">
    <citation type="submission" date="2015-01" db="EMBL/GenBank/DDBJ databases">
        <title>The Genome Sequence of Cryptococcus gattii CA1280.</title>
        <authorList>
            <consortium name="The Broad Institute Genomics Platform"/>
            <person name="Cuomo C."/>
            <person name="Litvintseva A."/>
            <person name="Chen Y."/>
            <person name="Heitman J."/>
            <person name="Sun S."/>
            <person name="Springer D."/>
            <person name="Dromer F."/>
            <person name="Young S."/>
            <person name="Zeng Q."/>
            <person name="Gargeya S."/>
            <person name="Abouelleil A."/>
            <person name="Alvarado L."/>
            <person name="Chapman S.B."/>
            <person name="Gainer-Dewar J."/>
            <person name="Goldberg J."/>
            <person name="Griggs A."/>
            <person name="Gujja S."/>
            <person name="Hansen M."/>
            <person name="Howarth C."/>
            <person name="Imamovic A."/>
            <person name="Larimer J."/>
            <person name="Murphy C."/>
            <person name="Naylor J."/>
            <person name="Pearson M."/>
            <person name="Priest M."/>
            <person name="Roberts A."/>
            <person name="Saif S."/>
            <person name="Shea T."/>
            <person name="Sykes S."/>
            <person name="Wortman J."/>
            <person name="Nusbaum C."/>
            <person name="Birren B."/>
        </authorList>
    </citation>
    <scope>NUCLEOTIDE SEQUENCE [LARGE SCALE GENOMIC DNA]</scope>
    <source>
        <strain evidence="2">CA1280</strain>
    </source>
</reference>
<dbReference type="AlphaFoldDB" id="A0A0D0VGI8"/>
<feature type="compositionally biased region" description="Polar residues" evidence="1">
    <location>
        <begin position="1"/>
        <end position="13"/>
    </location>
</feature>
<evidence type="ECO:0000313" key="2">
    <source>
        <dbReference type="EMBL" id="KIR43970.1"/>
    </source>
</evidence>
<dbReference type="HOGENOM" id="CLU_2996450_0_0_1"/>
<proteinExistence type="predicted"/>
<organism evidence="2">
    <name type="scientific">Cryptococcus bacillisporus CA1280</name>
    <dbReference type="NCBI Taxonomy" id="1296109"/>
    <lineage>
        <taxon>Eukaryota</taxon>
        <taxon>Fungi</taxon>
        <taxon>Dikarya</taxon>
        <taxon>Basidiomycota</taxon>
        <taxon>Agaricomycotina</taxon>
        <taxon>Tremellomycetes</taxon>
        <taxon>Tremellales</taxon>
        <taxon>Cryptococcaceae</taxon>
        <taxon>Cryptococcus</taxon>
        <taxon>Cryptococcus gattii species complex</taxon>
    </lineage>
</organism>
<name>A0A0D0VGI8_CRYGA</name>
<gene>
    <name evidence="2" type="ORF">I312_06828</name>
</gene>
<accession>A0A0D0VGI8</accession>
<evidence type="ECO:0000256" key="1">
    <source>
        <dbReference type="SAM" id="MobiDB-lite"/>
    </source>
</evidence>
<dbReference type="EMBL" id="KN848058">
    <property type="protein sequence ID" value="KIR43970.1"/>
    <property type="molecule type" value="Genomic_DNA"/>
</dbReference>
<feature type="region of interest" description="Disordered" evidence="1">
    <location>
        <begin position="1"/>
        <end position="33"/>
    </location>
</feature>
<protein>
    <submittedName>
        <fullName evidence="2">Uncharacterized protein</fullName>
    </submittedName>
</protein>
<sequence length="57" mass="6517">MSSQKVKTENTVPHHQLLIHEGHGRPSVNEKPNGASWARIISWAQNRYGEKRVKKSI</sequence>